<evidence type="ECO:0000256" key="1">
    <source>
        <dbReference type="SAM" id="MobiDB-lite"/>
    </source>
</evidence>
<feature type="region of interest" description="Disordered" evidence="1">
    <location>
        <begin position="439"/>
        <end position="548"/>
    </location>
</feature>
<evidence type="ECO:0000313" key="3">
    <source>
        <dbReference type="EMBL" id="CAH2099501.1"/>
    </source>
</evidence>
<keyword evidence="2" id="KW-0732">Signal</keyword>
<feature type="region of interest" description="Disordered" evidence="1">
    <location>
        <begin position="561"/>
        <end position="583"/>
    </location>
</feature>
<dbReference type="Proteomes" id="UP001153954">
    <property type="component" value="Unassembled WGS sequence"/>
</dbReference>
<gene>
    <name evidence="3" type="ORF">EEDITHA_LOCUS14466</name>
</gene>
<feature type="signal peptide" evidence="2">
    <location>
        <begin position="1"/>
        <end position="16"/>
    </location>
</feature>
<accession>A0AAU9UNK6</accession>
<protein>
    <submittedName>
        <fullName evidence="3">Uncharacterized protein</fullName>
    </submittedName>
</protein>
<feature type="compositionally biased region" description="Low complexity" evidence="1">
    <location>
        <begin position="408"/>
        <end position="419"/>
    </location>
</feature>
<name>A0AAU9UNK6_EUPED</name>
<feature type="compositionally biased region" description="Basic and acidic residues" evidence="1">
    <location>
        <begin position="465"/>
        <end position="474"/>
    </location>
</feature>
<feature type="region of interest" description="Disordered" evidence="1">
    <location>
        <begin position="397"/>
        <end position="421"/>
    </location>
</feature>
<reference evidence="3" key="1">
    <citation type="submission" date="2022-03" db="EMBL/GenBank/DDBJ databases">
        <authorList>
            <person name="Tunstrom K."/>
        </authorList>
    </citation>
    <scope>NUCLEOTIDE SEQUENCE</scope>
</reference>
<feature type="chain" id="PRO_5043639405" evidence="2">
    <location>
        <begin position="17"/>
        <end position="583"/>
    </location>
</feature>
<feature type="compositionally biased region" description="Low complexity" evidence="1">
    <location>
        <begin position="521"/>
        <end position="537"/>
    </location>
</feature>
<comment type="caution">
    <text evidence="3">The sequence shown here is derived from an EMBL/GenBank/DDBJ whole genome shotgun (WGS) entry which is preliminary data.</text>
</comment>
<feature type="compositionally biased region" description="Polar residues" evidence="1">
    <location>
        <begin position="563"/>
        <end position="583"/>
    </location>
</feature>
<dbReference type="EMBL" id="CAKOGL010000022">
    <property type="protein sequence ID" value="CAH2099501.1"/>
    <property type="molecule type" value="Genomic_DNA"/>
</dbReference>
<feature type="compositionally biased region" description="Polar residues" evidence="1">
    <location>
        <begin position="497"/>
        <end position="520"/>
    </location>
</feature>
<evidence type="ECO:0000256" key="2">
    <source>
        <dbReference type="SAM" id="SignalP"/>
    </source>
</evidence>
<sequence length="583" mass="66223">MLFFVYIFLLIKIIRCSQVGSTLFYKRFARNDCWSEEDIAKIRARKIIEEIIPPAVTPDNVNDDYVTETLKYFRNAFKTLENNPDKRTVLILKKVLADAVGSHMRSEILPNARFAYYAGYVSYRNVRELHDFYKHLKILLNTQGLGWKRSNSVPEWTNFTVEKIRVGPTYLFDPCARLVTKRDSKSCIHIPPPKSDDHFRPSAIALPLKSGGFFSLSSPLSENILLKYYTTVSKCILRSSPDSCRHTDFVSFNNDLWHWMKRDVAPRLADEKLYAAYGGILRIAAAVQSYGKGLYRRNLFDYEDAGVTKWRPWKALKESYVYINTDWTPHLYVAVILSIGLAICLLQTCYSYIIGDDDGCHCRGFNKSSVSKDVAYANVDSNIPAMLPSHRSAVYYTDKKRTKKSSSKTKTSSLGSIKTQKVYDMHENTEKLMSVIMSGNEDTSEDSDDPSKESRGINGNSADTSRPERPKSPPEIETPITQMKIDRKRPKIKTQVPMYSTSTVTNSEQTCRGIHETNSWTGSDSTTSQTASSASSKSRCRKSRSSRDLAWARRVISKHSLHAKSTSGTELDINSYTTPQSQR</sequence>
<evidence type="ECO:0000313" key="4">
    <source>
        <dbReference type="Proteomes" id="UP001153954"/>
    </source>
</evidence>
<dbReference type="AlphaFoldDB" id="A0AAU9UNK6"/>
<organism evidence="3 4">
    <name type="scientific">Euphydryas editha</name>
    <name type="common">Edith's checkerspot</name>
    <dbReference type="NCBI Taxonomy" id="104508"/>
    <lineage>
        <taxon>Eukaryota</taxon>
        <taxon>Metazoa</taxon>
        <taxon>Ecdysozoa</taxon>
        <taxon>Arthropoda</taxon>
        <taxon>Hexapoda</taxon>
        <taxon>Insecta</taxon>
        <taxon>Pterygota</taxon>
        <taxon>Neoptera</taxon>
        <taxon>Endopterygota</taxon>
        <taxon>Lepidoptera</taxon>
        <taxon>Glossata</taxon>
        <taxon>Ditrysia</taxon>
        <taxon>Papilionoidea</taxon>
        <taxon>Nymphalidae</taxon>
        <taxon>Nymphalinae</taxon>
        <taxon>Euphydryas</taxon>
    </lineage>
</organism>
<keyword evidence="4" id="KW-1185">Reference proteome</keyword>
<proteinExistence type="predicted"/>